<organism evidence="3 4">
    <name type="scientific">Labrys okinawensis</name>
    <dbReference type="NCBI Taxonomy" id="346911"/>
    <lineage>
        <taxon>Bacteria</taxon>
        <taxon>Pseudomonadati</taxon>
        <taxon>Pseudomonadota</taxon>
        <taxon>Alphaproteobacteria</taxon>
        <taxon>Hyphomicrobiales</taxon>
        <taxon>Xanthobacteraceae</taxon>
        <taxon>Labrys</taxon>
    </lineage>
</organism>
<evidence type="ECO:0000313" key="4">
    <source>
        <dbReference type="Proteomes" id="UP000237682"/>
    </source>
</evidence>
<dbReference type="InterPro" id="IPR025646">
    <property type="entry name" value="DUF4350"/>
</dbReference>
<dbReference type="Pfam" id="PF14258">
    <property type="entry name" value="DUF4350"/>
    <property type="match status" value="1"/>
</dbReference>
<dbReference type="Proteomes" id="UP000237682">
    <property type="component" value="Unassembled WGS sequence"/>
</dbReference>
<dbReference type="AlphaFoldDB" id="A0A2S9Q6P5"/>
<feature type="domain" description="DUF4350" evidence="2">
    <location>
        <begin position="45"/>
        <end position="230"/>
    </location>
</feature>
<gene>
    <name evidence="3" type="ORF">C5L14_24135</name>
</gene>
<keyword evidence="1" id="KW-0812">Transmembrane</keyword>
<keyword evidence="4" id="KW-1185">Reference proteome</keyword>
<evidence type="ECO:0000259" key="2">
    <source>
        <dbReference type="Pfam" id="PF14258"/>
    </source>
</evidence>
<keyword evidence="1" id="KW-1133">Transmembrane helix</keyword>
<feature type="transmembrane region" description="Helical" evidence="1">
    <location>
        <begin position="266"/>
        <end position="285"/>
    </location>
</feature>
<proteinExistence type="predicted"/>
<reference evidence="3 4" key="1">
    <citation type="submission" date="2018-02" db="EMBL/GenBank/DDBJ databases">
        <title>Whole genome sequencing of endophytic bacterium.</title>
        <authorList>
            <person name="Eedara R."/>
            <person name="Podile A.R."/>
        </authorList>
    </citation>
    <scope>NUCLEOTIDE SEQUENCE [LARGE SCALE GENOMIC DNA]</scope>
    <source>
        <strain evidence="3 4">RP1T</strain>
    </source>
</reference>
<name>A0A2S9Q6P5_9HYPH</name>
<sequence>MTEKATFSGPVLAVLVAGATAIFALSMLLMLNGSSEEQGFSTTTKSVSAIGHAGLYDLAQRFDIPVARSRINGIVAPGEGGLLVMAEPTSSLSKDDIIRLGRENNVLLVLPKRWALADRSKPTWIRSATPMDIPWVTSIARLVEPQLEVTRGDPPKSWDRNDLGVNPSFDDGAQLIRSEELTPIIGNRQGMLIGEKLDGERRVWVLADPDLIENHGLTKGRNAEFALALLNAMRDAELGDGKVVFDETIHGMVNNVDSPFRKLFQFPYVIVLLLVLAATALLALATTSRFGKPRLAPPAFDLGKERLITNTATLLDRAGHQAFVLRRYVRATLRDVGRLFHAPRQLDDEKLAEWLDKIGEARGLETKASPILARAGEGQGTSLTGLFQAARDIHDWKEEITDGTAARRPYR</sequence>
<dbReference type="RefSeq" id="WP_105864615.1">
    <property type="nucleotide sequence ID" value="NZ_PUEJ01000010.1"/>
</dbReference>
<accession>A0A2S9Q6P5</accession>
<dbReference type="OrthoDB" id="7198805at2"/>
<protein>
    <recommendedName>
        <fullName evidence="2">DUF4350 domain-containing protein</fullName>
    </recommendedName>
</protein>
<evidence type="ECO:0000313" key="3">
    <source>
        <dbReference type="EMBL" id="PRH85033.1"/>
    </source>
</evidence>
<dbReference type="EMBL" id="PUEJ01000010">
    <property type="protein sequence ID" value="PRH85033.1"/>
    <property type="molecule type" value="Genomic_DNA"/>
</dbReference>
<evidence type="ECO:0000256" key="1">
    <source>
        <dbReference type="SAM" id="Phobius"/>
    </source>
</evidence>
<comment type="caution">
    <text evidence="3">The sequence shown here is derived from an EMBL/GenBank/DDBJ whole genome shotgun (WGS) entry which is preliminary data.</text>
</comment>
<feature type="transmembrane region" description="Helical" evidence="1">
    <location>
        <begin position="12"/>
        <end position="31"/>
    </location>
</feature>
<keyword evidence="1" id="KW-0472">Membrane</keyword>